<evidence type="ECO:0000313" key="5">
    <source>
        <dbReference type="EMBL" id="SVB04032.1"/>
    </source>
</evidence>
<dbReference type="PANTHER" id="PTHR47514:SF1">
    <property type="entry name" value="TRANSKETOLASE N-TERMINAL SECTION-RELATED"/>
    <property type="match status" value="1"/>
</dbReference>
<sequence>MTKLSEYEHLGKVYRKQLFEKFLAVQQGHPGSVYSMMDIAVVLYHGGFVRFDSNQKVFLDRVVISKGHATSTLYPILRNFGVIPEAEWENWGHASSMLRVFGNTSMPGIDVTSGSLGHGVGVGAGMALAAKARGEDTRIFAVISEGELYEGSTWEGLLFAHHHKLDNLTIIVDVNDLIILGATDDCLKLNPIKDKINGLGIDTIEVNGHDYEELSTAFKINADKPMLTCMVANTIKGKGVSFMENKNNWHYFNPMTEDQIELARKELT</sequence>
<organism evidence="5">
    <name type="scientific">marine metagenome</name>
    <dbReference type="NCBI Taxonomy" id="408172"/>
    <lineage>
        <taxon>unclassified sequences</taxon>
        <taxon>metagenomes</taxon>
        <taxon>ecological metagenomes</taxon>
    </lineage>
</organism>
<gene>
    <name evidence="5" type="ORF">METZ01_LOCUS156886</name>
</gene>
<feature type="domain" description="Transketolase N-terminal" evidence="4">
    <location>
        <begin position="25"/>
        <end position="267"/>
    </location>
</feature>
<comment type="cofactor">
    <cofactor evidence="1">
        <name>thiamine diphosphate</name>
        <dbReference type="ChEBI" id="CHEBI:58937"/>
    </cofactor>
</comment>
<proteinExistence type="inferred from homology"/>
<dbReference type="PANTHER" id="PTHR47514">
    <property type="entry name" value="TRANSKETOLASE N-TERMINAL SECTION-RELATED"/>
    <property type="match status" value="1"/>
</dbReference>
<evidence type="ECO:0000256" key="3">
    <source>
        <dbReference type="ARBA" id="ARBA00023052"/>
    </source>
</evidence>
<dbReference type="InterPro" id="IPR005474">
    <property type="entry name" value="Transketolase_N"/>
</dbReference>
<keyword evidence="3" id="KW-0786">Thiamine pyrophosphate</keyword>
<evidence type="ECO:0000259" key="4">
    <source>
        <dbReference type="Pfam" id="PF00456"/>
    </source>
</evidence>
<accession>A0A382ASG6</accession>
<reference evidence="5" key="1">
    <citation type="submission" date="2018-05" db="EMBL/GenBank/DDBJ databases">
        <authorList>
            <person name="Lanie J.A."/>
            <person name="Ng W.-L."/>
            <person name="Kazmierczak K.M."/>
            <person name="Andrzejewski T.M."/>
            <person name="Davidsen T.M."/>
            <person name="Wayne K.J."/>
            <person name="Tettelin H."/>
            <person name="Glass J.I."/>
            <person name="Rusch D."/>
            <person name="Podicherti R."/>
            <person name="Tsui H.-C.T."/>
            <person name="Winkler M.E."/>
        </authorList>
    </citation>
    <scope>NUCLEOTIDE SEQUENCE</scope>
</reference>
<evidence type="ECO:0000256" key="1">
    <source>
        <dbReference type="ARBA" id="ARBA00001964"/>
    </source>
</evidence>
<dbReference type="AlphaFoldDB" id="A0A382ASG6"/>
<protein>
    <recommendedName>
        <fullName evidence="4">Transketolase N-terminal domain-containing protein</fullName>
    </recommendedName>
</protein>
<dbReference type="InterPro" id="IPR029061">
    <property type="entry name" value="THDP-binding"/>
</dbReference>
<name>A0A382ASG6_9ZZZZ</name>
<evidence type="ECO:0000256" key="2">
    <source>
        <dbReference type="ARBA" id="ARBA00007131"/>
    </source>
</evidence>
<dbReference type="Pfam" id="PF00456">
    <property type="entry name" value="Transketolase_N"/>
    <property type="match status" value="1"/>
</dbReference>
<dbReference type="SUPFAM" id="SSF52518">
    <property type="entry name" value="Thiamin diphosphate-binding fold (THDP-binding)"/>
    <property type="match status" value="1"/>
</dbReference>
<comment type="similarity">
    <text evidence="2">Belongs to the transketolase family.</text>
</comment>
<dbReference type="EMBL" id="UINC01026488">
    <property type="protein sequence ID" value="SVB04032.1"/>
    <property type="molecule type" value="Genomic_DNA"/>
</dbReference>
<dbReference type="Gene3D" id="3.40.50.970">
    <property type="match status" value="1"/>
</dbReference>